<reference evidence="4" key="1">
    <citation type="submission" date="2024-06" db="EMBL/GenBank/DDBJ databases">
        <title>The genome sequences of Kitasatospora sp. strain HUAS MG31.</title>
        <authorList>
            <person name="Mo P."/>
        </authorList>
    </citation>
    <scope>NUCLEOTIDE SEQUENCE</scope>
    <source>
        <strain evidence="4">HUAS MG31</strain>
    </source>
</reference>
<dbReference type="KEGG" id="kcm:ABWK59_04365"/>
<dbReference type="GO" id="GO:0016651">
    <property type="term" value="F:oxidoreductase activity, acting on NAD(P)H"/>
    <property type="evidence" value="ECO:0007669"/>
    <property type="project" value="TreeGrafter"/>
</dbReference>
<organism evidence="4">
    <name type="scientific">Kitasatospora camelliae</name>
    <dbReference type="NCBI Taxonomy" id="3156397"/>
    <lineage>
        <taxon>Bacteria</taxon>
        <taxon>Bacillati</taxon>
        <taxon>Actinomycetota</taxon>
        <taxon>Actinomycetes</taxon>
        <taxon>Kitasatosporales</taxon>
        <taxon>Streptomycetaceae</taxon>
        <taxon>Kitasatospora</taxon>
    </lineage>
</organism>
<accession>A0AAU8JS73</accession>
<evidence type="ECO:0000259" key="3">
    <source>
        <dbReference type="SMART" id="SM00829"/>
    </source>
</evidence>
<dbReference type="EMBL" id="CP159872">
    <property type="protein sequence ID" value="XCM78222.1"/>
    <property type="molecule type" value="Genomic_DNA"/>
</dbReference>
<keyword evidence="1" id="KW-0521">NADP</keyword>
<dbReference type="SUPFAM" id="SSF51735">
    <property type="entry name" value="NAD(P)-binding Rossmann-fold domains"/>
    <property type="match status" value="1"/>
</dbReference>
<dbReference type="InterPro" id="IPR036291">
    <property type="entry name" value="NAD(P)-bd_dom_sf"/>
</dbReference>
<protein>
    <submittedName>
        <fullName evidence="4">Zinc-binding alcohol dehydrogenase family protein</fullName>
    </submittedName>
</protein>
<evidence type="ECO:0000256" key="1">
    <source>
        <dbReference type="ARBA" id="ARBA00022857"/>
    </source>
</evidence>
<dbReference type="Pfam" id="PF08240">
    <property type="entry name" value="ADH_N"/>
    <property type="match status" value="1"/>
</dbReference>
<dbReference type="SUPFAM" id="SSF50129">
    <property type="entry name" value="GroES-like"/>
    <property type="match status" value="1"/>
</dbReference>
<keyword evidence="2" id="KW-0560">Oxidoreductase</keyword>
<evidence type="ECO:0000313" key="4">
    <source>
        <dbReference type="EMBL" id="XCM78222.1"/>
    </source>
</evidence>
<dbReference type="Gene3D" id="3.90.180.10">
    <property type="entry name" value="Medium-chain alcohol dehydrogenases, catalytic domain"/>
    <property type="match status" value="1"/>
</dbReference>
<dbReference type="AlphaFoldDB" id="A0AAU8JS73"/>
<dbReference type="PANTHER" id="PTHR48106">
    <property type="entry name" value="QUINONE OXIDOREDUCTASE PIG3-RELATED"/>
    <property type="match status" value="1"/>
</dbReference>
<dbReference type="Gene3D" id="3.40.50.720">
    <property type="entry name" value="NAD(P)-binding Rossmann-like Domain"/>
    <property type="match status" value="1"/>
</dbReference>
<dbReference type="InterPro" id="IPR011032">
    <property type="entry name" value="GroES-like_sf"/>
</dbReference>
<dbReference type="InterPro" id="IPR013154">
    <property type="entry name" value="ADH-like_N"/>
</dbReference>
<feature type="domain" description="Enoyl reductase (ER)" evidence="3">
    <location>
        <begin position="7"/>
        <end position="312"/>
    </location>
</feature>
<dbReference type="Pfam" id="PF00107">
    <property type="entry name" value="ADH_zinc_N"/>
    <property type="match status" value="1"/>
</dbReference>
<dbReference type="InterPro" id="IPR020843">
    <property type="entry name" value="ER"/>
</dbReference>
<name>A0AAU8JS73_9ACTN</name>
<sequence>MKAVVLGTDNRFRLTETTKPDPGPGQVAVRVAYAGVQWGDVLVRDGHFPVPRPFVPGFEASGRIVAVGAGVDGNRLGEQVAALVTGGGYAEVVLAPAVLAVRAENLDPRTAAAFGWTTPTAYELINTVTRTAPGESVLIHAASGGVGTMAAQYAAAAGARRIVGVTGTEDRADYARRFGFHEVLTRSDFPDDLDGETFDVILDPVGGATRSANLAHLAPHGRLAVYGNIAASGPATVSADDLLTSGQSLLTYNSSLLSRTAPDTLAAGAARALALVADHSVRIDITAEHELADAGTAIADLANGATRGKSIVRVR</sequence>
<dbReference type="RefSeq" id="WP_354637965.1">
    <property type="nucleotide sequence ID" value="NZ_CP159872.1"/>
</dbReference>
<dbReference type="InterPro" id="IPR013149">
    <property type="entry name" value="ADH-like_C"/>
</dbReference>
<proteinExistence type="predicted"/>
<evidence type="ECO:0000256" key="2">
    <source>
        <dbReference type="ARBA" id="ARBA00023002"/>
    </source>
</evidence>
<dbReference type="GO" id="GO:0070402">
    <property type="term" value="F:NADPH binding"/>
    <property type="evidence" value="ECO:0007669"/>
    <property type="project" value="TreeGrafter"/>
</dbReference>
<dbReference type="SMART" id="SM00829">
    <property type="entry name" value="PKS_ER"/>
    <property type="match status" value="1"/>
</dbReference>
<gene>
    <name evidence="4" type="ORF">ABWK59_04365</name>
</gene>